<keyword evidence="4 9" id="KW-1133">Transmembrane helix</keyword>
<evidence type="ECO:0000313" key="12">
    <source>
        <dbReference type="Proteomes" id="UP000006757"/>
    </source>
</evidence>
<dbReference type="OrthoDB" id="10255013at2759"/>
<dbReference type="AlphaFoldDB" id="K1VXV8"/>
<dbReference type="GO" id="GO:0006906">
    <property type="term" value="P:vesicle fusion"/>
    <property type="evidence" value="ECO:0007669"/>
    <property type="project" value="TreeGrafter"/>
</dbReference>
<dbReference type="PROSITE" id="PS50192">
    <property type="entry name" value="T_SNARE"/>
    <property type="match status" value="1"/>
</dbReference>
<dbReference type="SUPFAM" id="SSF47661">
    <property type="entry name" value="t-snare proteins"/>
    <property type="match status" value="1"/>
</dbReference>
<reference evidence="11 12" key="1">
    <citation type="journal article" date="2012" name="Eukaryot. Cell">
        <title>Genome sequence of the Trichosporon asahii environmental strain CBS 8904.</title>
        <authorList>
            <person name="Yang R.Y."/>
            <person name="Li H.T."/>
            <person name="Zhu H."/>
            <person name="Zhou G.P."/>
            <person name="Wang M."/>
            <person name="Wang L."/>
        </authorList>
    </citation>
    <scope>NUCLEOTIDE SEQUENCE [LARGE SCALE GENOMIC DNA]</scope>
    <source>
        <strain evidence="11 12">CBS 8904</strain>
    </source>
</reference>
<dbReference type="PANTHER" id="PTHR19957:SF307">
    <property type="entry name" value="PROTEIN SSO1-RELATED"/>
    <property type="match status" value="1"/>
</dbReference>
<dbReference type="STRING" id="1220162.K1VXV8"/>
<keyword evidence="12" id="KW-1185">Reference proteome</keyword>
<dbReference type="GO" id="GO:0005886">
    <property type="term" value="C:plasma membrane"/>
    <property type="evidence" value="ECO:0007669"/>
    <property type="project" value="TreeGrafter"/>
</dbReference>
<feature type="transmembrane region" description="Helical" evidence="9">
    <location>
        <begin position="300"/>
        <end position="317"/>
    </location>
</feature>
<dbReference type="GO" id="GO:0005484">
    <property type="term" value="F:SNAP receptor activity"/>
    <property type="evidence" value="ECO:0007669"/>
    <property type="project" value="InterPro"/>
</dbReference>
<gene>
    <name evidence="11" type="ORF">A1Q2_00293</name>
</gene>
<dbReference type="Pfam" id="PF05739">
    <property type="entry name" value="SNARE"/>
    <property type="match status" value="1"/>
</dbReference>
<dbReference type="InterPro" id="IPR006012">
    <property type="entry name" value="Syntaxin/epimorphin_CS"/>
</dbReference>
<evidence type="ECO:0000256" key="2">
    <source>
        <dbReference type="ARBA" id="ARBA00009063"/>
    </source>
</evidence>
<evidence type="ECO:0000256" key="7">
    <source>
        <dbReference type="SAM" id="Coils"/>
    </source>
</evidence>
<dbReference type="FunFam" id="1.20.58.70:FF:000008">
    <property type="entry name" value="Syntaxin family protein"/>
    <property type="match status" value="1"/>
</dbReference>
<evidence type="ECO:0000256" key="6">
    <source>
        <dbReference type="ARBA" id="ARBA00023136"/>
    </source>
</evidence>
<dbReference type="HOGENOM" id="CLU_042423_0_2_1"/>
<comment type="caution">
    <text evidence="11">The sequence shown here is derived from an EMBL/GenBank/DDBJ whole genome shotgun (WGS) entry which is preliminary data.</text>
</comment>
<proteinExistence type="inferred from homology"/>
<dbReference type="GO" id="GO:0000149">
    <property type="term" value="F:SNARE binding"/>
    <property type="evidence" value="ECO:0007669"/>
    <property type="project" value="TreeGrafter"/>
</dbReference>
<dbReference type="CDD" id="cd15849">
    <property type="entry name" value="SNARE_Sso1"/>
    <property type="match status" value="1"/>
</dbReference>
<dbReference type="InterPro" id="IPR045242">
    <property type="entry name" value="Syntaxin"/>
</dbReference>
<feature type="domain" description="T-SNARE coiled-coil homology" evidence="10">
    <location>
        <begin position="226"/>
        <end position="288"/>
    </location>
</feature>
<name>K1VXV8_TRIAC</name>
<feature type="region of interest" description="Disordered" evidence="8">
    <location>
        <begin position="320"/>
        <end position="389"/>
    </location>
</feature>
<comment type="similarity">
    <text evidence="2">Belongs to the syntaxin family.</text>
</comment>
<feature type="compositionally biased region" description="Polar residues" evidence="8">
    <location>
        <begin position="1"/>
        <end position="22"/>
    </location>
</feature>
<dbReference type="GO" id="GO:0006886">
    <property type="term" value="P:intracellular protein transport"/>
    <property type="evidence" value="ECO:0007669"/>
    <property type="project" value="InterPro"/>
</dbReference>
<dbReference type="GO" id="GO:0012505">
    <property type="term" value="C:endomembrane system"/>
    <property type="evidence" value="ECO:0007669"/>
    <property type="project" value="TreeGrafter"/>
</dbReference>
<evidence type="ECO:0000259" key="10">
    <source>
        <dbReference type="PROSITE" id="PS50192"/>
    </source>
</evidence>
<dbReference type="InterPro" id="IPR000727">
    <property type="entry name" value="T_SNARE_dom"/>
</dbReference>
<evidence type="ECO:0000256" key="8">
    <source>
        <dbReference type="SAM" id="MobiDB-lite"/>
    </source>
</evidence>
<dbReference type="Proteomes" id="UP000006757">
    <property type="component" value="Unassembled WGS sequence"/>
</dbReference>
<feature type="compositionally biased region" description="Basic and acidic residues" evidence="8">
    <location>
        <begin position="328"/>
        <end position="340"/>
    </location>
</feature>
<evidence type="ECO:0000256" key="5">
    <source>
        <dbReference type="ARBA" id="ARBA00023054"/>
    </source>
</evidence>
<dbReference type="GO" id="GO:0048278">
    <property type="term" value="P:vesicle docking"/>
    <property type="evidence" value="ECO:0007669"/>
    <property type="project" value="TreeGrafter"/>
</dbReference>
<evidence type="ECO:0000313" key="11">
    <source>
        <dbReference type="EMBL" id="EKD05391.1"/>
    </source>
</evidence>
<dbReference type="SMART" id="SM00397">
    <property type="entry name" value="t_SNARE"/>
    <property type="match status" value="1"/>
</dbReference>
<dbReference type="GO" id="GO:0031201">
    <property type="term" value="C:SNARE complex"/>
    <property type="evidence" value="ECO:0007669"/>
    <property type="project" value="TreeGrafter"/>
</dbReference>
<organism evidence="11 12">
    <name type="scientific">Trichosporon asahii var. asahii (strain CBS 8904)</name>
    <name type="common">Yeast</name>
    <dbReference type="NCBI Taxonomy" id="1220162"/>
    <lineage>
        <taxon>Eukaryota</taxon>
        <taxon>Fungi</taxon>
        <taxon>Dikarya</taxon>
        <taxon>Basidiomycota</taxon>
        <taxon>Agaricomycotina</taxon>
        <taxon>Tremellomycetes</taxon>
        <taxon>Trichosporonales</taxon>
        <taxon>Trichosporonaceae</taxon>
        <taxon>Trichosporon</taxon>
    </lineage>
</organism>
<dbReference type="InterPro" id="IPR010989">
    <property type="entry name" value="SNARE"/>
</dbReference>
<comment type="subcellular location">
    <subcellularLocation>
        <location evidence="1">Membrane</location>
        <topology evidence="1">Single-pass type IV membrane protein</topology>
    </subcellularLocation>
</comment>
<dbReference type="Gene3D" id="1.20.58.70">
    <property type="match status" value="1"/>
</dbReference>
<feature type="region of interest" description="Disordered" evidence="8">
    <location>
        <begin position="1"/>
        <end position="47"/>
    </location>
</feature>
<dbReference type="eggNOG" id="KOG0810">
    <property type="taxonomic scope" value="Eukaryota"/>
</dbReference>
<dbReference type="OMA" id="RNVEDEY"/>
<evidence type="ECO:0000256" key="4">
    <source>
        <dbReference type="ARBA" id="ARBA00022989"/>
    </source>
</evidence>
<dbReference type="FunCoup" id="K1VXV8">
    <property type="interactions" value="162"/>
</dbReference>
<feature type="coiled-coil region" evidence="7">
    <location>
        <begin position="82"/>
        <end position="179"/>
    </location>
</feature>
<protein>
    <submittedName>
        <fullName evidence="11">Syntaxin</fullName>
    </submittedName>
</protein>
<evidence type="ECO:0000256" key="1">
    <source>
        <dbReference type="ARBA" id="ARBA00004211"/>
    </source>
</evidence>
<dbReference type="InParanoid" id="K1VXV8"/>
<dbReference type="EMBL" id="AMBO01000092">
    <property type="protein sequence ID" value="EKD05391.1"/>
    <property type="molecule type" value="Genomic_DNA"/>
</dbReference>
<evidence type="ECO:0000256" key="3">
    <source>
        <dbReference type="ARBA" id="ARBA00022692"/>
    </source>
</evidence>
<keyword evidence="5 7" id="KW-0175">Coiled coil</keyword>
<evidence type="ECO:0000256" key="9">
    <source>
        <dbReference type="SAM" id="Phobius"/>
    </source>
</evidence>
<sequence length="404" mass="44282">MARNRLQQPSYETNPSVPSQGGNPYAQAATGYPPPQQQVGGYGAGGAYGQQDQYAMGGLNSPNPYSDGLNGGGAGGDFWSQLSATNAELDALQEKIRSVSQAHQQILNSTDSNSIAYADQLAEEARQARNSCQASVKQLYKVAKGKNEKTQAATAKTRLQNLLQEHQQIEKEYRVKTQERAARQFKIVKPDATPEEIKEVTESDNPQVFSQALLNTNRYGAARTAYREVQERHAEIQKIERTMTELAQMFNELSMLVEQQDEAITEIDNQMAAVHTDMETGNRELDGAIKKAKAARRKKWICFWICIIIIIIIVEATDAKVGPSTPAKKPESTKESKDVAEPESYADAIKSTPPAAPKATTQFPGSNDDDEPAAKENPAKKPEGKKAASSCYYGCSADHHPDHH</sequence>
<keyword evidence="6 9" id="KW-0472">Membrane</keyword>
<accession>K1VXV8</accession>
<dbReference type="PROSITE" id="PS00914">
    <property type="entry name" value="SYNTAXIN"/>
    <property type="match status" value="1"/>
</dbReference>
<dbReference type="GO" id="GO:0006887">
    <property type="term" value="P:exocytosis"/>
    <property type="evidence" value="ECO:0007669"/>
    <property type="project" value="TreeGrafter"/>
</dbReference>
<dbReference type="PANTHER" id="PTHR19957">
    <property type="entry name" value="SYNTAXIN"/>
    <property type="match status" value="1"/>
</dbReference>
<feature type="compositionally biased region" description="Basic and acidic residues" evidence="8">
    <location>
        <begin position="372"/>
        <end position="386"/>
    </location>
</feature>
<keyword evidence="3 9" id="KW-0812">Transmembrane</keyword>